<dbReference type="EMBL" id="JAADAI010000630">
    <property type="protein sequence ID" value="NCS59859.1"/>
    <property type="molecule type" value="Genomic_DNA"/>
</dbReference>
<keyword evidence="3" id="KW-0547">Nucleotide-binding</keyword>
<comment type="caution">
    <text evidence="6">The sequence shown here is derived from an EMBL/GenBank/DDBJ whole genome shotgun (WGS) entry which is preliminary data.</text>
</comment>
<evidence type="ECO:0000256" key="1">
    <source>
        <dbReference type="ARBA" id="ARBA00022614"/>
    </source>
</evidence>
<dbReference type="SUPFAM" id="SSF52075">
    <property type="entry name" value="Outer arm dynein light chain 1"/>
    <property type="match status" value="1"/>
</dbReference>
<accession>A0A966LAD0</accession>
<dbReference type="Gene3D" id="3.80.10.10">
    <property type="entry name" value="Ribonuclease Inhibitor"/>
    <property type="match status" value="1"/>
</dbReference>
<dbReference type="SUPFAM" id="SSF52540">
    <property type="entry name" value="P-loop containing nucleoside triphosphate hydrolases"/>
    <property type="match status" value="1"/>
</dbReference>
<keyword evidence="4" id="KW-0342">GTP-binding</keyword>
<dbReference type="Proteomes" id="UP000799330">
    <property type="component" value="Unassembled WGS sequence"/>
</dbReference>
<feature type="non-terminal residue" evidence="6">
    <location>
        <position position="1"/>
    </location>
</feature>
<dbReference type="PANTHER" id="PTHR48051:SF1">
    <property type="entry name" value="RAS SUPPRESSOR PROTEIN 1"/>
    <property type="match status" value="1"/>
</dbReference>
<gene>
    <name evidence="6" type="ORF">GPJ16_25035</name>
</gene>
<dbReference type="SMART" id="SM00365">
    <property type="entry name" value="LRR_SD22"/>
    <property type="match status" value="3"/>
</dbReference>
<organism evidence="6 7">
    <name type="scientific">Microcystis aeruginosa G11-04</name>
    <dbReference type="NCBI Taxonomy" id="2685956"/>
    <lineage>
        <taxon>Bacteria</taxon>
        <taxon>Bacillati</taxon>
        <taxon>Cyanobacteriota</taxon>
        <taxon>Cyanophyceae</taxon>
        <taxon>Oscillatoriophycideae</taxon>
        <taxon>Chroococcales</taxon>
        <taxon>Microcystaceae</taxon>
        <taxon>Microcystis</taxon>
    </lineage>
</organism>
<keyword evidence="2" id="KW-0677">Repeat</keyword>
<reference evidence="6" key="1">
    <citation type="journal article" date="2019" name="Mol. Ecol.">
        <title>Genome evolution and host-microbiome shifts correspond with intraspecific niche divergence within harmful algal bloom-forming Microcystis aeruginosa.</title>
        <authorList>
            <person name="Jackrel S.L."/>
            <person name="White J.D."/>
            <person name="Evans J.T."/>
            <person name="Buffin K."/>
            <person name="Hayden K."/>
            <person name="Sarnelle O."/>
            <person name="Denef V.J."/>
        </authorList>
    </citation>
    <scope>NUCLEOTIDE SEQUENCE</scope>
    <source>
        <strain evidence="6">G11-04</strain>
    </source>
</reference>
<dbReference type="PROSITE" id="PS51424">
    <property type="entry name" value="ROC"/>
    <property type="match status" value="1"/>
</dbReference>
<dbReference type="GO" id="GO:0005525">
    <property type="term" value="F:GTP binding"/>
    <property type="evidence" value="ECO:0007669"/>
    <property type="project" value="UniProtKB-KW"/>
</dbReference>
<evidence type="ECO:0000256" key="2">
    <source>
        <dbReference type="ARBA" id="ARBA00022737"/>
    </source>
</evidence>
<dbReference type="PANTHER" id="PTHR48051">
    <property type="match status" value="1"/>
</dbReference>
<dbReference type="InterPro" id="IPR032675">
    <property type="entry name" value="LRR_dom_sf"/>
</dbReference>
<evidence type="ECO:0000256" key="4">
    <source>
        <dbReference type="ARBA" id="ARBA00023134"/>
    </source>
</evidence>
<sequence length="339" mass="38553">SEIPEALAQLTSLQVLYLNNNQIREIPEALAHLTSLQDLDLSNNQISEIPEALGQLTSLQDLDLSDNQISEIPEALAHLVNLKRLVLKNNPITNVPPEIIRQGWGKEIWDDGNPQAIFSKKISDNGNPQAIFSYLKDKGEKRPLNELKVLLVGEGDVGKTSLLKRLLHNTFNSEEPKTPGINIAKWQLPQKPDIRLNLWDFGGQKVMQTTHQFFLTKRSLYLLVLDNRKNEQQNRLEYWLKLIETYGGNSPVIIVGNCTDENPPQVKIRTLQKKYPQITKLIATSCKTGVGIEQLVQEIASQIDAIPHIKDLLPNSWFQIKTQLEAMQESYDFISYEKY</sequence>
<dbReference type="InterPro" id="IPR003591">
    <property type="entry name" value="Leu-rich_rpt_typical-subtyp"/>
</dbReference>
<dbReference type="Gene3D" id="3.40.50.300">
    <property type="entry name" value="P-loop containing nucleotide triphosphate hydrolases"/>
    <property type="match status" value="1"/>
</dbReference>
<dbReference type="PROSITE" id="PS51419">
    <property type="entry name" value="RAB"/>
    <property type="match status" value="1"/>
</dbReference>
<dbReference type="Pfam" id="PF12799">
    <property type="entry name" value="LRR_4"/>
    <property type="match status" value="2"/>
</dbReference>
<dbReference type="InterPro" id="IPR050216">
    <property type="entry name" value="LRR_domain-containing"/>
</dbReference>
<dbReference type="Gene3D" id="1.10.10.10">
    <property type="entry name" value="Winged helix-like DNA-binding domain superfamily/Winged helix DNA-binding domain"/>
    <property type="match status" value="1"/>
</dbReference>
<dbReference type="InterPro" id="IPR025875">
    <property type="entry name" value="Leu-rich_rpt_4"/>
</dbReference>
<feature type="domain" description="Roc" evidence="5">
    <location>
        <begin position="140"/>
        <end position="306"/>
    </location>
</feature>
<dbReference type="AlphaFoldDB" id="A0A966LAD0"/>
<dbReference type="PROSITE" id="PS51450">
    <property type="entry name" value="LRR"/>
    <property type="match status" value="3"/>
</dbReference>
<dbReference type="InterPro" id="IPR027417">
    <property type="entry name" value="P-loop_NTPase"/>
</dbReference>
<dbReference type="FunFam" id="3.80.10.10:FF:000383">
    <property type="entry name" value="Leucine-rich repeat receptor protein kinase EMS1"/>
    <property type="match status" value="1"/>
</dbReference>
<evidence type="ECO:0000313" key="6">
    <source>
        <dbReference type="EMBL" id="NCS59859.1"/>
    </source>
</evidence>
<dbReference type="InterPro" id="IPR036388">
    <property type="entry name" value="WH-like_DNA-bd_sf"/>
</dbReference>
<dbReference type="GO" id="GO:0005737">
    <property type="term" value="C:cytoplasm"/>
    <property type="evidence" value="ECO:0007669"/>
    <property type="project" value="TreeGrafter"/>
</dbReference>
<dbReference type="PRINTS" id="PR00449">
    <property type="entry name" value="RASTRNSFRMNG"/>
</dbReference>
<evidence type="ECO:0000313" key="7">
    <source>
        <dbReference type="Proteomes" id="UP000799330"/>
    </source>
</evidence>
<dbReference type="NCBIfam" id="TIGR00231">
    <property type="entry name" value="small_GTP"/>
    <property type="match status" value="1"/>
</dbReference>
<dbReference type="PRINTS" id="PR00019">
    <property type="entry name" value="LEURICHRPT"/>
</dbReference>
<dbReference type="SMART" id="SM00175">
    <property type="entry name" value="RAB"/>
    <property type="match status" value="1"/>
</dbReference>
<dbReference type="InterPro" id="IPR020859">
    <property type="entry name" value="ROC"/>
</dbReference>
<feature type="non-terminal residue" evidence="6">
    <location>
        <position position="339"/>
    </location>
</feature>
<evidence type="ECO:0000256" key="3">
    <source>
        <dbReference type="ARBA" id="ARBA00022741"/>
    </source>
</evidence>
<keyword evidence="1" id="KW-0433">Leucine-rich repeat</keyword>
<name>A0A966LAD0_MICAE</name>
<evidence type="ECO:0000259" key="5">
    <source>
        <dbReference type="PROSITE" id="PS51424"/>
    </source>
</evidence>
<dbReference type="InterPro" id="IPR005225">
    <property type="entry name" value="Small_GTP-bd"/>
</dbReference>
<proteinExistence type="predicted"/>
<protein>
    <submittedName>
        <fullName evidence="6">GTP-binding protein</fullName>
    </submittedName>
</protein>
<dbReference type="Pfam" id="PF08477">
    <property type="entry name" value="Roc"/>
    <property type="match status" value="1"/>
</dbReference>
<dbReference type="SMART" id="SM00369">
    <property type="entry name" value="LRR_TYP"/>
    <property type="match status" value="4"/>
</dbReference>
<dbReference type="InterPro" id="IPR001611">
    <property type="entry name" value="Leu-rich_rpt"/>
</dbReference>